<dbReference type="Pfam" id="PF00307">
    <property type="entry name" value="CH"/>
    <property type="match status" value="1"/>
</dbReference>
<proteinExistence type="predicted"/>
<feature type="domain" description="Calponin-homology (CH)" evidence="1">
    <location>
        <begin position="55"/>
        <end position="154"/>
    </location>
</feature>
<accession>A0A6B2L7R8</accession>
<organism evidence="2">
    <name type="scientific">Arcella intermedia</name>
    <dbReference type="NCBI Taxonomy" id="1963864"/>
    <lineage>
        <taxon>Eukaryota</taxon>
        <taxon>Amoebozoa</taxon>
        <taxon>Tubulinea</taxon>
        <taxon>Elardia</taxon>
        <taxon>Arcellinida</taxon>
        <taxon>Sphaerothecina</taxon>
        <taxon>Arcellidae</taxon>
        <taxon>Arcella</taxon>
    </lineage>
</organism>
<sequence length="329" mass="36907">MRSQHVENVHIALDYLQKVESVKLASFGSDNIIDGDEVYILGFIWALIVRYKMTSVGKSELLNWANSKLGDSGQEVKNFTLDWQDGRALTLLLHGLIGADLPILDTPENTLQQAIDCAFHKIKIPKLIDAEDIANNPDEKSLMTYLTYFYDFEKDSHMVWLGKVSPKVPAFTPPLNQYWSDGLVLCSLIEAALPGVLPQDVQSLPKLERVKLAKDTLKNTLKVATGDWSPEEWSEGKMSELEILRLVGEVRKHAPELTSLEEADLWKPNFRTKEESPVPIDFQQDDGSAGEETRDGKIKVYETLGGNIPSKDPAEDQQDVAAQWNCIIN</sequence>
<dbReference type="PANTHER" id="PTHR11915">
    <property type="entry name" value="SPECTRIN/FILAMIN RELATED CYTOSKELETAL PROTEIN"/>
    <property type="match status" value="1"/>
</dbReference>
<dbReference type="SUPFAM" id="SSF47576">
    <property type="entry name" value="Calponin-homology domain, CH-domain"/>
    <property type="match status" value="2"/>
</dbReference>
<dbReference type="SMART" id="SM00033">
    <property type="entry name" value="CH"/>
    <property type="match status" value="1"/>
</dbReference>
<dbReference type="AlphaFoldDB" id="A0A6B2L7R8"/>
<dbReference type="Gene3D" id="1.10.418.10">
    <property type="entry name" value="Calponin-like domain"/>
    <property type="match status" value="2"/>
</dbReference>
<protein>
    <recommendedName>
        <fullName evidence="1">Calponin-homology (CH) domain-containing protein</fullName>
    </recommendedName>
</protein>
<dbReference type="EMBL" id="GIBP01003981">
    <property type="protein sequence ID" value="NDV32950.1"/>
    <property type="molecule type" value="Transcribed_RNA"/>
</dbReference>
<reference evidence="2" key="1">
    <citation type="journal article" date="2020" name="J. Eukaryot. Microbiol.">
        <title>De novo Sequencing, Assembly and Annotation of the Transcriptome for the Free-Living Testate Amoeba Arcella intermedia.</title>
        <authorList>
            <person name="Ribeiro G.M."/>
            <person name="Porfirio-Sousa A.L."/>
            <person name="Maurer-Alcala X.X."/>
            <person name="Katz L.A."/>
            <person name="Lahr D.J.G."/>
        </authorList>
    </citation>
    <scope>NUCLEOTIDE SEQUENCE</scope>
</reference>
<dbReference type="InterPro" id="IPR001715">
    <property type="entry name" value="CH_dom"/>
</dbReference>
<evidence type="ECO:0000313" key="2">
    <source>
        <dbReference type="EMBL" id="NDV32950.1"/>
    </source>
</evidence>
<name>A0A6B2L7R8_9EUKA</name>
<dbReference type="PROSITE" id="PS50021">
    <property type="entry name" value="CH"/>
    <property type="match status" value="1"/>
</dbReference>
<dbReference type="InterPro" id="IPR036872">
    <property type="entry name" value="CH_dom_sf"/>
</dbReference>
<evidence type="ECO:0000259" key="1">
    <source>
        <dbReference type="PROSITE" id="PS50021"/>
    </source>
</evidence>